<protein>
    <recommendedName>
        <fullName evidence="3">tRNA (guanine(46)-N(7))-methyltransferase</fullName>
        <ecNumber evidence="3">2.1.1.33</ecNumber>
    </recommendedName>
</protein>
<dbReference type="InterPro" id="IPR003358">
    <property type="entry name" value="tRNA_(Gua-N-7)_MeTrfase_Trmb"/>
</dbReference>
<keyword evidence="4 9" id="KW-0489">Methyltransferase</keyword>
<evidence type="ECO:0000256" key="2">
    <source>
        <dbReference type="ARBA" id="ARBA00003015"/>
    </source>
</evidence>
<evidence type="ECO:0000256" key="5">
    <source>
        <dbReference type="ARBA" id="ARBA00022679"/>
    </source>
</evidence>
<evidence type="ECO:0000256" key="4">
    <source>
        <dbReference type="ARBA" id="ARBA00022603"/>
    </source>
</evidence>
<dbReference type="InterPro" id="IPR029063">
    <property type="entry name" value="SAM-dependent_MTases_sf"/>
</dbReference>
<organism evidence="9 10">
    <name type="scientific">Aliidiomarina sanyensis</name>
    <dbReference type="NCBI Taxonomy" id="1249555"/>
    <lineage>
        <taxon>Bacteria</taxon>
        <taxon>Pseudomonadati</taxon>
        <taxon>Pseudomonadota</taxon>
        <taxon>Gammaproteobacteria</taxon>
        <taxon>Alteromonadales</taxon>
        <taxon>Idiomarinaceae</taxon>
        <taxon>Aliidiomarina</taxon>
    </lineage>
</organism>
<keyword evidence="7" id="KW-0819">tRNA processing</keyword>
<evidence type="ECO:0000256" key="7">
    <source>
        <dbReference type="ARBA" id="ARBA00022694"/>
    </source>
</evidence>
<reference evidence="9 10" key="1">
    <citation type="journal article" date="2011" name="Front. Microbiol.">
        <title>Genomic signatures of strain selection and enhancement in Bacillus atrophaeus var. globigii, a historical biowarfare simulant.</title>
        <authorList>
            <person name="Gibbons H.S."/>
            <person name="Broomall S.M."/>
            <person name="McNew L.A."/>
            <person name="Daligault H."/>
            <person name="Chapman C."/>
            <person name="Bruce D."/>
            <person name="Karavis M."/>
            <person name="Krepps M."/>
            <person name="McGregor P.A."/>
            <person name="Hong C."/>
            <person name="Park K.H."/>
            <person name="Akmal A."/>
            <person name="Feldman A."/>
            <person name="Lin J.S."/>
            <person name="Chang W.E."/>
            <person name="Higgs B.W."/>
            <person name="Demirev P."/>
            <person name="Lindquist J."/>
            <person name="Liem A."/>
            <person name="Fochler E."/>
            <person name="Read T.D."/>
            <person name="Tapia R."/>
            <person name="Johnson S."/>
            <person name="Bishop-Lilly K.A."/>
            <person name="Detter C."/>
            <person name="Han C."/>
            <person name="Sozhamannan S."/>
            <person name="Rosenzweig C.N."/>
            <person name="Skowronski E.W."/>
        </authorList>
    </citation>
    <scope>NUCLEOTIDE SEQUENCE [LARGE SCALE GENOMIC DNA]</scope>
    <source>
        <strain evidence="9 10">GYP-17</strain>
    </source>
</reference>
<comment type="caution">
    <text evidence="9">The sequence shown here is derived from an EMBL/GenBank/DDBJ whole genome shotgun (WGS) entry which is preliminary data.</text>
</comment>
<dbReference type="PANTHER" id="PTHR23417">
    <property type="entry name" value="3-DEOXY-D-MANNO-OCTULOSONIC-ACID TRANSFERASE/TRNA GUANINE-N 7 - -METHYLTRANSFERASE"/>
    <property type="match status" value="1"/>
</dbReference>
<dbReference type="Proteomes" id="UP000288405">
    <property type="component" value="Unassembled WGS sequence"/>
</dbReference>
<dbReference type="EC" id="2.1.1.33" evidence="3"/>
<comment type="catalytic activity">
    <reaction evidence="1">
        <text>guanosine(46) in tRNA + S-adenosyl-L-methionine = N(7)-methylguanosine(46) in tRNA + S-adenosyl-L-homocysteine</text>
        <dbReference type="Rhea" id="RHEA:42708"/>
        <dbReference type="Rhea" id="RHEA-COMP:10188"/>
        <dbReference type="Rhea" id="RHEA-COMP:10189"/>
        <dbReference type="ChEBI" id="CHEBI:57856"/>
        <dbReference type="ChEBI" id="CHEBI:59789"/>
        <dbReference type="ChEBI" id="CHEBI:74269"/>
        <dbReference type="ChEBI" id="CHEBI:74480"/>
        <dbReference type="EC" id="2.1.1.33"/>
    </reaction>
</comment>
<dbReference type="Gene3D" id="3.40.50.150">
    <property type="entry name" value="Vaccinia Virus protein VP39"/>
    <property type="match status" value="1"/>
</dbReference>
<evidence type="ECO:0000313" key="9">
    <source>
        <dbReference type="EMBL" id="RUO30144.1"/>
    </source>
</evidence>
<evidence type="ECO:0000256" key="1">
    <source>
        <dbReference type="ARBA" id="ARBA00000142"/>
    </source>
</evidence>
<dbReference type="AlphaFoldDB" id="A0A432WCM7"/>
<sequence length="262" mass="29650">MSEARSRRITSNQSGPHEEVPALVARYWQSEFKKPVADHSREAFAQVAQRVQEWDGPLIMDSCCGVGESSLRIAEEHPDALVIGVDKSAHRIGKFTGMEPHHEPTNLIIVRADLNDFWRLAEGAGWRLAHHYLLYPNPWPKKKHVGRRWHGAPVFPALVNLGGQLHMRTNWPLYLQEMQIALRTLQIDSEIVALAFQAHPFTPFERKYQASGQPLWALNARLDHPKLASIEQREALRKLAESTGDMLKSPARKNRPGESCGA</sequence>
<gene>
    <name evidence="9" type="ORF">CWE11_09290</name>
</gene>
<dbReference type="EMBL" id="PIPM01000010">
    <property type="protein sequence ID" value="RUO30144.1"/>
    <property type="molecule type" value="Genomic_DNA"/>
</dbReference>
<keyword evidence="5 9" id="KW-0808">Transferase</keyword>
<proteinExistence type="predicted"/>
<accession>A0A432WCM7</accession>
<dbReference type="PROSITE" id="PS51625">
    <property type="entry name" value="SAM_MT_TRMB"/>
    <property type="match status" value="1"/>
</dbReference>
<dbReference type="GO" id="GO:0008176">
    <property type="term" value="F:tRNA (guanine(46)-N7)-methyltransferase activity"/>
    <property type="evidence" value="ECO:0007669"/>
    <property type="project" value="UniProtKB-EC"/>
</dbReference>
<dbReference type="OrthoDB" id="9809889at2"/>
<dbReference type="GO" id="GO:0043527">
    <property type="term" value="C:tRNA methyltransferase complex"/>
    <property type="evidence" value="ECO:0007669"/>
    <property type="project" value="TreeGrafter"/>
</dbReference>
<evidence type="ECO:0000256" key="8">
    <source>
        <dbReference type="SAM" id="MobiDB-lite"/>
    </source>
</evidence>
<dbReference type="RefSeq" id="WP_126777339.1">
    <property type="nucleotide sequence ID" value="NZ_PIPM01000010.1"/>
</dbReference>
<dbReference type="CDD" id="cd02440">
    <property type="entry name" value="AdoMet_MTases"/>
    <property type="match status" value="1"/>
</dbReference>
<dbReference type="Pfam" id="PF02390">
    <property type="entry name" value="Methyltransf_4"/>
    <property type="match status" value="1"/>
</dbReference>
<keyword evidence="6" id="KW-0949">S-adenosyl-L-methionine</keyword>
<name>A0A432WCM7_9GAMM</name>
<feature type="region of interest" description="Disordered" evidence="8">
    <location>
        <begin position="241"/>
        <end position="262"/>
    </location>
</feature>
<evidence type="ECO:0000256" key="6">
    <source>
        <dbReference type="ARBA" id="ARBA00022691"/>
    </source>
</evidence>
<dbReference type="PANTHER" id="PTHR23417:SF14">
    <property type="entry name" value="PENTACOTRIPEPTIDE-REPEAT REGION OF PRORP DOMAIN-CONTAINING PROTEIN"/>
    <property type="match status" value="1"/>
</dbReference>
<evidence type="ECO:0000256" key="3">
    <source>
        <dbReference type="ARBA" id="ARBA00011977"/>
    </source>
</evidence>
<comment type="function">
    <text evidence="2">Catalyzes the formation of N(7)-methylguanine at position 46 (m7G46) in tRNA.</text>
</comment>
<keyword evidence="10" id="KW-1185">Reference proteome</keyword>
<dbReference type="SUPFAM" id="SSF53335">
    <property type="entry name" value="S-adenosyl-L-methionine-dependent methyltransferases"/>
    <property type="match status" value="1"/>
</dbReference>
<evidence type="ECO:0000313" key="10">
    <source>
        <dbReference type="Proteomes" id="UP000288405"/>
    </source>
</evidence>